<geneLocation type="plasmid" evidence="2 3">
    <name>pSA1</name>
</geneLocation>
<dbReference type="Proteomes" id="UP000094626">
    <property type="component" value="Plasmid pSA1"/>
</dbReference>
<dbReference type="KEGG" id="nre:BES08_23265"/>
<feature type="compositionally biased region" description="Low complexity" evidence="1">
    <location>
        <begin position="20"/>
        <end position="32"/>
    </location>
</feature>
<dbReference type="EMBL" id="CP017076">
    <property type="protein sequence ID" value="AOR79704.1"/>
    <property type="molecule type" value="Genomic_DNA"/>
</dbReference>
<keyword evidence="3" id="KW-1185">Reference proteome</keyword>
<evidence type="ECO:0000256" key="1">
    <source>
        <dbReference type="SAM" id="MobiDB-lite"/>
    </source>
</evidence>
<dbReference type="AlphaFoldDB" id="A0A1D8AC58"/>
<protein>
    <submittedName>
        <fullName evidence="2">Uncharacterized protein</fullName>
    </submittedName>
</protein>
<accession>A0A1D8AC58</accession>
<feature type="region of interest" description="Disordered" evidence="1">
    <location>
        <begin position="19"/>
        <end position="59"/>
    </location>
</feature>
<evidence type="ECO:0000313" key="2">
    <source>
        <dbReference type="EMBL" id="AOR79704.1"/>
    </source>
</evidence>
<organism evidence="2 3">
    <name type="scientific">Novosphingobium resinovorum</name>
    <dbReference type="NCBI Taxonomy" id="158500"/>
    <lineage>
        <taxon>Bacteria</taxon>
        <taxon>Pseudomonadati</taxon>
        <taxon>Pseudomonadota</taxon>
        <taxon>Alphaproteobacteria</taxon>
        <taxon>Sphingomonadales</taxon>
        <taxon>Sphingomonadaceae</taxon>
        <taxon>Novosphingobium</taxon>
    </lineage>
</organism>
<keyword evidence="2" id="KW-0614">Plasmid</keyword>
<evidence type="ECO:0000313" key="3">
    <source>
        <dbReference type="Proteomes" id="UP000094626"/>
    </source>
</evidence>
<gene>
    <name evidence="2" type="ORF">BES08_23265</name>
</gene>
<sequence>MRKVFLCGPAMTVQKIVCGSPSPSNMSISPSSGHEPPTGMSQNAGHMPLPAGRRASISK</sequence>
<reference evidence="3" key="1">
    <citation type="journal article" date="2017" name="J. Biotechnol.">
        <title>Complete genome sequence of Novosphingobium resinovorum SA1, a versatile xenobiotic-degrading bacterium capable of utilizing sulfanilic acid.</title>
        <authorList>
            <person name="Hegedus B."/>
            <person name="Kos P.B."/>
            <person name="Balint B."/>
            <person name="Maroti G."/>
            <person name="Gan H.M."/>
            <person name="Perei K."/>
            <person name="Rakhely G."/>
        </authorList>
    </citation>
    <scope>NUCLEOTIDE SEQUENCE [LARGE SCALE GENOMIC DNA]</scope>
    <source>
        <strain evidence="3">SA1</strain>
    </source>
</reference>
<name>A0A1D8AC58_9SPHN</name>
<proteinExistence type="predicted"/>